<dbReference type="SUPFAM" id="SSF51445">
    <property type="entry name" value="(Trans)glycosidases"/>
    <property type="match status" value="1"/>
</dbReference>
<accession>A0ABS3BLA9</accession>
<comment type="caution">
    <text evidence="1">The sequence shown here is derived from an EMBL/GenBank/DDBJ whole genome shotgun (WGS) entry which is preliminary data.</text>
</comment>
<dbReference type="EMBL" id="JAFKCW010000001">
    <property type="protein sequence ID" value="MBN7800073.1"/>
    <property type="molecule type" value="Genomic_DNA"/>
</dbReference>
<protein>
    <submittedName>
        <fullName evidence="1">Uncharacterized protein</fullName>
    </submittedName>
</protein>
<dbReference type="Gene3D" id="3.20.20.80">
    <property type="entry name" value="Glycosidases"/>
    <property type="match status" value="1"/>
</dbReference>
<name>A0ABS3BLA9_9BACT</name>
<proteinExistence type="predicted"/>
<dbReference type="PANTHER" id="PTHR12631:SF10">
    <property type="entry name" value="BETA-XYLOSIDASE-LIKE PROTEIN-RELATED"/>
    <property type="match status" value="1"/>
</dbReference>
<reference evidence="1 2" key="1">
    <citation type="submission" date="2021-03" db="EMBL/GenBank/DDBJ databases">
        <title>novel species isolated from a fishpond in China.</title>
        <authorList>
            <person name="Lu H."/>
            <person name="Cai Z."/>
        </authorList>
    </citation>
    <scope>NUCLEOTIDE SEQUENCE [LARGE SCALE GENOMIC DNA]</scope>
    <source>
        <strain evidence="1 2">JCM 31546</strain>
    </source>
</reference>
<dbReference type="PANTHER" id="PTHR12631">
    <property type="entry name" value="ALPHA-L-IDURONIDASE"/>
    <property type="match status" value="1"/>
</dbReference>
<organism evidence="1 2">
    <name type="scientific">Algoriphagus aestuariicola</name>
    <dbReference type="NCBI Taxonomy" id="1852016"/>
    <lineage>
        <taxon>Bacteria</taxon>
        <taxon>Pseudomonadati</taxon>
        <taxon>Bacteroidota</taxon>
        <taxon>Cytophagia</taxon>
        <taxon>Cytophagales</taxon>
        <taxon>Cyclobacteriaceae</taxon>
        <taxon>Algoriphagus</taxon>
    </lineage>
</organism>
<keyword evidence="2" id="KW-1185">Reference proteome</keyword>
<evidence type="ECO:0000313" key="2">
    <source>
        <dbReference type="Proteomes" id="UP000664698"/>
    </source>
</evidence>
<dbReference type="InterPro" id="IPR051923">
    <property type="entry name" value="Glycosyl_Hydrolase_39"/>
</dbReference>
<evidence type="ECO:0000313" key="1">
    <source>
        <dbReference type="EMBL" id="MBN7800073.1"/>
    </source>
</evidence>
<dbReference type="InterPro" id="IPR017853">
    <property type="entry name" value="GH"/>
</dbReference>
<dbReference type="Proteomes" id="UP000664698">
    <property type="component" value="Unassembled WGS sequence"/>
</dbReference>
<dbReference type="RefSeq" id="WP_206568037.1">
    <property type="nucleotide sequence ID" value="NZ_JAFKCW010000001.1"/>
</dbReference>
<sequence length="486" mass="55440">MNWIRLTGLILWLSGSVLAQEGFPLIGKIKPRNANEIEASNWLIGCETLDRDFTDYDEYKSYLNPLGIKRLRMQAGWAKTEKVKGQYDWAWLDHIVDDANARGLEPWLQFSYGNSIYEGGGGINLAAGVPHSEEALEAWDRWVEALVMRYKDKVINWEIWNEPNFGDNLENTAEKAAALNSRTIKIVKRIQPESIVSGLAFGHIDLEYADRFFMALDQAGTLSLFDNMTYHDYVYNPDEHYPKVMRLKDILEKYNTVIKLRQGENGAPSSGGFGRGAIGDYDWTELSQAKWNTRRMLGDLGHDVESSVFSIIDMAYTAGPIKRLNVKGLIMSDSTKKAIRPKMAYYAVQHVAAIFDNSLERIVNIKQTHNRNYVPESKLDIAVTKGTDRSFAIYGYRHVDSDLQLYTIWNSDQIPNNSMEKRELDFSFANGHFLDPVYVDIISGDVHEIPKENWSREGEKFVFKNIPVFDGPILIADKSLIPIMQN</sequence>
<gene>
    <name evidence="1" type="ORF">J0A67_04325</name>
</gene>